<gene>
    <name evidence="1" type="ORF">GGR30_004550</name>
</gene>
<evidence type="ECO:0000313" key="2">
    <source>
        <dbReference type="Proteomes" id="UP000530571"/>
    </source>
</evidence>
<proteinExistence type="predicted"/>
<keyword evidence="2" id="KW-1185">Reference proteome</keyword>
<dbReference type="EMBL" id="JACIDZ010000027">
    <property type="protein sequence ID" value="MBB4124590.1"/>
    <property type="molecule type" value="Genomic_DNA"/>
</dbReference>
<protein>
    <submittedName>
        <fullName evidence="1">Uncharacterized protein</fullName>
    </submittedName>
</protein>
<reference evidence="1 2" key="1">
    <citation type="submission" date="2020-08" db="EMBL/GenBank/DDBJ databases">
        <title>Genomic Encyclopedia of Type Strains, Phase IV (KMG-IV): sequencing the most valuable type-strain genomes for metagenomic binning, comparative biology and taxonomic classification.</title>
        <authorList>
            <person name="Goeker M."/>
        </authorList>
    </citation>
    <scope>NUCLEOTIDE SEQUENCE [LARGE SCALE GENOMIC DNA]</scope>
    <source>
        <strain evidence="1 2">DSM 28101</strain>
    </source>
</reference>
<organism evidence="1 2">
    <name type="scientific">Martelella radicis</name>
    <dbReference type="NCBI Taxonomy" id="1397476"/>
    <lineage>
        <taxon>Bacteria</taxon>
        <taxon>Pseudomonadati</taxon>
        <taxon>Pseudomonadota</taxon>
        <taxon>Alphaproteobacteria</taxon>
        <taxon>Hyphomicrobiales</taxon>
        <taxon>Aurantimonadaceae</taxon>
        <taxon>Martelella</taxon>
    </lineage>
</organism>
<dbReference type="AlphaFoldDB" id="A0A7W6KNV3"/>
<dbReference type="Proteomes" id="UP000530571">
    <property type="component" value="Unassembled WGS sequence"/>
</dbReference>
<sequence>MALVLKGENAVSAISALDDLPRAKIDSSRTNSNMLSPRTRIPGLWLELSTGAHVVKHAFRLARTDG</sequence>
<evidence type="ECO:0000313" key="1">
    <source>
        <dbReference type="EMBL" id="MBB4124590.1"/>
    </source>
</evidence>
<accession>A0A7W6KNV3</accession>
<name>A0A7W6KNV3_9HYPH</name>
<comment type="caution">
    <text evidence="1">The sequence shown here is derived from an EMBL/GenBank/DDBJ whole genome shotgun (WGS) entry which is preliminary data.</text>
</comment>